<dbReference type="PANTHER" id="PTHR30435">
    <property type="entry name" value="FLAGELLAR PROTEIN"/>
    <property type="match status" value="1"/>
</dbReference>
<dbReference type="InterPro" id="IPR019776">
    <property type="entry name" value="Flagellar_basal_body_rod_CS"/>
</dbReference>
<evidence type="ECO:0000256" key="2">
    <source>
        <dbReference type="RuleBase" id="RU362116"/>
    </source>
</evidence>
<dbReference type="OrthoDB" id="9804559at2"/>
<feature type="domain" description="Flagellar basal-body/hook protein C-terminal" evidence="4">
    <location>
        <begin position="211"/>
        <end position="255"/>
    </location>
</feature>
<organism evidence="6 7">
    <name type="scientific">Neobacillus piezotolerans</name>
    <dbReference type="NCBI Taxonomy" id="2259171"/>
    <lineage>
        <taxon>Bacteria</taxon>
        <taxon>Bacillati</taxon>
        <taxon>Bacillota</taxon>
        <taxon>Bacilli</taxon>
        <taxon>Bacillales</taxon>
        <taxon>Bacillaceae</taxon>
        <taxon>Neobacillus</taxon>
    </lineage>
</organism>
<keyword evidence="6" id="KW-0966">Cell projection</keyword>
<keyword evidence="2" id="KW-0975">Bacterial flagellum</keyword>
<evidence type="ECO:0000259" key="4">
    <source>
        <dbReference type="Pfam" id="PF06429"/>
    </source>
</evidence>
<name>A0A3D8GN44_9BACI</name>
<dbReference type="InterPro" id="IPR020013">
    <property type="entry name" value="Flagellar_FlgE/F/G"/>
</dbReference>
<evidence type="ECO:0000313" key="7">
    <source>
        <dbReference type="Proteomes" id="UP000257144"/>
    </source>
</evidence>
<comment type="similarity">
    <text evidence="1 2">Belongs to the flagella basal body rod proteins family.</text>
</comment>
<dbReference type="NCBIfam" id="TIGR03506">
    <property type="entry name" value="FlgEFG_subfam"/>
    <property type="match status" value="1"/>
</dbReference>
<feature type="domain" description="Flagellar hook protein FlgE/F/G-like D1" evidence="5">
    <location>
        <begin position="97"/>
        <end position="169"/>
    </location>
</feature>
<evidence type="ECO:0000256" key="1">
    <source>
        <dbReference type="ARBA" id="ARBA00009677"/>
    </source>
</evidence>
<feature type="domain" description="Flagellar basal body rod protein N-terminal" evidence="3">
    <location>
        <begin position="7"/>
        <end position="35"/>
    </location>
</feature>
<dbReference type="InterPro" id="IPR010930">
    <property type="entry name" value="Flg_bb/hook_C_dom"/>
</dbReference>
<comment type="caution">
    <text evidence="6">The sequence shown here is derived from an EMBL/GenBank/DDBJ whole genome shotgun (WGS) entry which is preliminary data.</text>
</comment>
<keyword evidence="6" id="KW-0282">Flagellum</keyword>
<evidence type="ECO:0000259" key="3">
    <source>
        <dbReference type="Pfam" id="PF00460"/>
    </source>
</evidence>
<dbReference type="GO" id="GO:0009425">
    <property type="term" value="C:bacterial-type flagellum basal body"/>
    <property type="evidence" value="ECO:0007669"/>
    <property type="project" value="UniProtKB-SubCell"/>
</dbReference>
<sequence>MSSSLFIATSGIKAYQGKLDTIANNIANVDSAGYKRREAAFSENLAASIRHQPETEKEVGRLSPDGLRVSYGSRIASTPLDLAQGAPKQTDQPFDFMIEGDGYFQVRRASGTGTEILYTRNGAFQKSPVGPGRYQLVNAQGDVLLGRNGNPIELNENGAFTVAADGTIEGTGQQIGLVGFANPQLLKNEGGVYRLTGGNVFMAPGDSYMIRQGFLEGSNVSLDQEMTDMIKAQRGFQANSRALSYADQMMGIANGIMRT</sequence>
<dbReference type="RefSeq" id="WP_115452843.1">
    <property type="nucleotide sequence ID" value="NZ_QNQT01000007.1"/>
</dbReference>
<dbReference type="SUPFAM" id="SSF117143">
    <property type="entry name" value="Flagellar hook protein flgE"/>
    <property type="match status" value="1"/>
</dbReference>
<accession>A0A3D8GN44</accession>
<dbReference type="GO" id="GO:0071978">
    <property type="term" value="P:bacterial-type flagellum-dependent swarming motility"/>
    <property type="evidence" value="ECO:0007669"/>
    <property type="project" value="TreeGrafter"/>
</dbReference>
<dbReference type="EMBL" id="QNQT01000007">
    <property type="protein sequence ID" value="RDU35915.1"/>
    <property type="molecule type" value="Genomic_DNA"/>
</dbReference>
<keyword evidence="7" id="KW-1185">Reference proteome</keyword>
<dbReference type="Pfam" id="PF00460">
    <property type="entry name" value="Flg_bb_rod"/>
    <property type="match status" value="1"/>
</dbReference>
<comment type="subcellular location">
    <subcellularLocation>
        <location evidence="2">Bacterial flagellum basal body</location>
    </subcellularLocation>
</comment>
<dbReference type="AlphaFoldDB" id="A0A3D8GN44"/>
<gene>
    <name evidence="6" type="ORF">DRW41_15070</name>
</gene>
<evidence type="ECO:0000313" key="6">
    <source>
        <dbReference type="EMBL" id="RDU35915.1"/>
    </source>
</evidence>
<dbReference type="InterPro" id="IPR001444">
    <property type="entry name" value="Flag_bb_rod_N"/>
</dbReference>
<evidence type="ECO:0000259" key="5">
    <source>
        <dbReference type="Pfam" id="PF22692"/>
    </source>
</evidence>
<dbReference type="Pfam" id="PF06429">
    <property type="entry name" value="Flg_bbr_C"/>
    <property type="match status" value="1"/>
</dbReference>
<dbReference type="PROSITE" id="PS00588">
    <property type="entry name" value="FLAGELLA_BB_ROD"/>
    <property type="match status" value="1"/>
</dbReference>
<dbReference type="InterPro" id="IPR053967">
    <property type="entry name" value="LlgE_F_G-like_D1"/>
</dbReference>
<reference evidence="6 7" key="1">
    <citation type="submission" date="2018-07" db="EMBL/GenBank/DDBJ databases">
        <title>Bacillus sp. YLB-04 draft genome sequence.</title>
        <authorList>
            <person name="Yu L."/>
            <person name="Tang X."/>
        </authorList>
    </citation>
    <scope>NUCLEOTIDE SEQUENCE [LARGE SCALE GENOMIC DNA]</scope>
    <source>
        <strain evidence="6 7">YLB-04</strain>
    </source>
</reference>
<dbReference type="Pfam" id="PF22692">
    <property type="entry name" value="LlgE_F_G_D1"/>
    <property type="match status" value="1"/>
</dbReference>
<dbReference type="Proteomes" id="UP000257144">
    <property type="component" value="Unassembled WGS sequence"/>
</dbReference>
<dbReference type="PANTHER" id="PTHR30435:SF19">
    <property type="entry name" value="FLAGELLAR BASAL-BODY ROD PROTEIN FLGG"/>
    <property type="match status" value="1"/>
</dbReference>
<dbReference type="InterPro" id="IPR037925">
    <property type="entry name" value="FlgE/F/G-like"/>
</dbReference>
<proteinExistence type="inferred from homology"/>
<keyword evidence="6" id="KW-0969">Cilium</keyword>
<protein>
    <submittedName>
        <fullName evidence="6">Flagellar hook-basal body protein</fullName>
    </submittedName>
</protein>